<proteinExistence type="predicted"/>
<protein>
    <recommendedName>
        <fullName evidence="3">HEAT repeat domain-containing protein</fullName>
    </recommendedName>
</protein>
<organism evidence="1 2">
    <name type="scientific">candidate division WOR-3 bacterium</name>
    <dbReference type="NCBI Taxonomy" id="2052148"/>
    <lineage>
        <taxon>Bacteria</taxon>
        <taxon>Bacteria division WOR-3</taxon>
    </lineage>
</organism>
<dbReference type="Pfam" id="PF13646">
    <property type="entry name" value="HEAT_2"/>
    <property type="match status" value="1"/>
</dbReference>
<dbReference type="AlphaFoldDB" id="A0A660SKA1"/>
<reference evidence="1 2" key="1">
    <citation type="submission" date="2018-06" db="EMBL/GenBank/DDBJ databases">
        <title>Extensive metabolic versatility and redundancy in microbially diverse, dynamic hydrothermal sediments.</title>
        <authorList>
            <person name="Dombrowski N."/>
            <person name="Teske A."/>
            <person name="Baker B.J."/>
        </authorList>
    </citation>
    <scope>NUCLEOTIDE SEQUENCE [LARGE SCALE GENOMIC DNA]</scope>
    <source>
        <strain evidence="1">B36_G15</strain>
    </source>
</reference>
<evidence type="ECO:0008006" key="3">
    <source>
        <dbReference type="Google" id="ProtNLM"/>
    </source>
</evidence>
<accession>A0A660SKA1</accession>
<comment type="caution">
    <text evidence="1">The sequence shown here is derived from an EMBL/GenBank/DDBJ whole genome shotgun (WGS) entry which is preliminary data.</text>
</comment>
<evidence type="ECO:0000313" key="1">
    <source>
        <dbReference type="EMBL" id="RKX70546.1"/>
    </source>
</evidence>
<dbReference type="SUPFAM" id="SSF48371">
    <property type="entry name" value="ARM repeat"/>
    <property type="match status" value="1"/>
</dbReference>
<dbReference type="Proteomes" id="UP000268469">
    <property type="component" value="Unassembled WGS sequence"/>
</dbReference>
<gene>
    <name evidence="1" type="ORF">DRP53_04710</name>
</gene>
<dbReference type="Gene3D" id="1.25.10.10">
    <property type="entry name" value="Leucine-rich Repeat Variant"/>
    <property type="match status" value="1"/>
</dbReference>
<sequence length="165" mass="19585">MRRRDYRSLLLKWFHSNSIERREEAFQKLSLLPERDRIDLLFSLLEDPSWYLRERAAQRIATYGERVIDRLMDLLKGGVWFTRAAAALALGELGLERSLPVLTELLKKDRNRTVIKEVTRAIGRILIKNHRDLSYLDQFEIREEFVRRLNEYGRDLRAGLGLRSD</sequence>
<dbReference type="GO" id="GO:0016491">
    <property type="term" value="F:oxidoreductase activity"/>
    <property type="evidence" value="ECO:0007669"/>
    <property type="project" value="TreeGrafter"/>
</dbReference>
<dbReference type="EMBL" id="QNBE01000036">
    <property type="protein sequence ID" value="RKX70546.1"/>
    <property type="molecule type" value="Genomic_DNA"/>
</dbReference>
<dbReference type="PANTHER" id="PTHR12697:SF5">
    <property type="entry name" value="DEOXYHYPUSINE HYDROXYLASE"/>
    <property type="match status" value="1"/>
</dbReference>
<dbReference type="PANTHER" id="PTHR12697">
    <property type="entry name" value="PBS LYASE HEAT-LIKE PROTEIN"/>
    <property type="match status" value="1"/>
</dbReference>
<dbReference type="InterPro" id="IPR011989">
    <property type="entry name" value="ARM-like"/>
</dbReference>
<name>A0A660SKA1_UNCW3</name>
<dbReference type="InterPro" id="IPR016024">
    <property type="entry name" value="ARM-type_fold"/>
</dbReference>
<dbReference type="InterPro" id="IPR004155">
    <property type="entry name" value="PBS_lyase_HEAT"/>
</dbReference>
<dbReference type="SMART" id="SM00567">
    <property type="entry name" value="EZ_HEAT"/>
    <property type="match status" value="2"/>
</dbReference>
<evidence type="ECO:0000313" key="2">
    <source>
        <dbReference type="Proteomes" id="UP000268469"/>
    </source>
</evidence>